<reference evidence="10" key="1">
    <citation type="submission" date="2018-05" db="EMBL/GenBank/DDBJ databases">
        <title>Zavarzinia sp. HR-AS.</title>
        <authorList>
            <person name="Lee Y."/>
            <person name="Jeon C.O."/>
        </authorList>
    </citation>
    <scope>NUCLEOTIDE SEQUENCE [LARGE SCALE GENOMIC DNA]</scope>
    <source>
        <strain evidence="10">DSM 1231</strain>
    </source>
</reference>
<dbReference type="RefSeq" id="WP_109923175.1">
    <property type="nucleotide sequence ID" value="NZ_QGLF01000007.1"/>
</dbReference>
<evidence type="ECO:0000256" key="2">
    <source>
        <dbReference type="ARBA" id="ARBA00022490"/>
    </source>
</evidence>
<dbReference type="InterPro" id="IPR020603">
    <property type="entry name" value="MraZ_dom"/>
</dbReference>
<evidence type="ECO:0000256" key="6">
    <source>
        <dbReference type="ARBA" id="ARBA00023163"/>
    </source>
</evidence>
<dbReference type="EMBL" id="QGLF01000007">
    <property type="protein sequence ID" value="PWR18041.1"/>
    <property type="molecule type" value="Genomic_DNA"/>
</dbReference>
<sequence>MLALFTSTYTNKVDKKGRVSVPPPFRALASSQGFNGIHVFPSLEEAKPETEVTVYGAIDGCGAEYFNHLAGRIDQMDPFSVEREAFSFSLFGASHTLAFDGEGRVALPESLMAEAGITDTLVFVGLGRYFRIWEPKAHAENSARLARITRERRASLALAGRPRPADGGQGA</sequence>
<dbReference type="GO" id="GO:0003700">
    <property type="term" value="F:DNA-binding transcription factor activity"/>
    <property type="evidence" value="ECO:0007669"/>
    <property type="project" value="UniProtKB-UniRule"/>
</dbReference>
<evidence type="ECO:0000256" key="7">
    <source>
        <dbReference type="HAMAP-Rule" id="MF_01008"/>
    </source>
</evidence>
<keyword evidence="3" id="KW-0677">Repeat</keyword>
<dbReference type="InterPro" id="IPR003444">
    <property type="entry name" value="MraZ"/>
</dbReference>
<feature type="domain" description="SpoVT-AbrB" evidence="8">
    <location>
        <begin position="8"/>
        <end position="57"/>
    </location>
</feature>
<dbReference type="OrthoDB" id="9807753at2"/>
<keyword evidence="10" id="KW-1185">Reference proteome</keyword>
<protein>
    <recommendedName>
        <fullName evidence="1 7">Transcriptional regulator MraZ</fullName>
    </recommendedName>
</protein>
<dbReference type="GO" id="GO:0000976">
    <property type="term" value="F:transcription cis-regulatory region binding"/>
    <property type="evidence" value="ECO:0007669"/>
    <property type="project" value="TreeGrafter"/>
</dbReference>
<comment type="caution">
    <text evidence="9">The sequence shown here is derived from an EMBL/GenBank/DDBJ whole genome shotgun (WGS) entry which is preliminary data.</text>
</comment>
<dbReference type="Pfam" id="PF02381">
    <property type="entry name" value="MraZ"/>
    <property type="match status" value="1"/>
</dbReference>
<comment type="similarity">
    <text evidence="7">Belongs to the MraZ family.</text>
</comment>
<keyword evidence="5 7" id="KW-0238">DNA-binding</keyword>
<comment type="subcellular location">
    <subcellularLocation>
        <location evidence="7">Cytoplasm</location>
        <location evidence="7">Nucleoid</location>
    </subcellularLocation>
</comment>
<evidence type="ECO:0000259" key="8">
    <source>
        <dbReference type="PROSITE" id="PS51740"/>
    </source>
</evidence>
<dbReference type="CDD" id="cd16320">
    <property type="entry name" value="MraZ_N"/>
    <property type="match status" value="1"/>
</dbReference>
<dbReference type="CDD" id="cd16321">
    <property type="entry name" value="MraZ_C"/>
    <property type="match status" value="1"/>
</dbReference>
<accession>A0A317DTR3</accession>
<dbReference type="InterPro" id="IPR035642">
    <property type="entry name" value="MraZ_N"/>
</dbReference>
<dbReference type="InterPro" id="IPR007159">
    <property type="entry name" value="SpoVT-AbrB_dom"/>
</dbReference>
<evidence type="ECO:0000313" key="10">
    <source>
        <dbReference type="Proteomes" id="UP000246077"/>
    </source>
</evidence>
<dbReference type="InterPro" id="IPR035644">
    <property type="entry name" value="MraZ_C"/>
</dbReference>
<gene>
    <name evidence="7" type="primary">mraZ</name>
    <name evidence="9" type="ORF">DKG75_21125</name>
</gene>
<dbReference type="GO" id="GO:0005737">
    <property type="term" value="C:cytoplasm"/>
    <property type="evidence" value="ECO:0007669"/>
    <property type="project" value="UniProtKB-UniRule"/>
</dbReference>
<dbReference type="Proteomes" id="UP000246077">
    <property type="component" value="Unassembled WGS sequence"/>
</dbReference>
<name>A0A317DTR3_9PROT</name>
<feature type="domain" description="SpoVT-AbrB" evidence="8">
    <location>
        <begin position="94"/>
        <end position="137"/>
    </location>
</feature>
<dbReference type="GO" id="GO:2000143">
    <property type="term" value="P:negative regulation of DNA-templated transcription initiation"/>
    <property type="evidence" value="ECO:0007669"/>
    <property type="project" value="TreeGrafter"/>
</dbReference>
<dbReference type="GO" id="GO:0009295">
    <property type="term" value="C:nucleoid"/>
    <property type="evidence" value="ECO:0007669"/>
    <property type="project" value="UniProtKB-SubCell"/>
</dbReference>
<evidence type="ECO:0000313" key="9">
    <source>
        <dbReference type="EMBL" id="PWR18041.1"/>
    </source>
</evidence>
<dbReference type="PANTHER" id="PTHR34701:SF1">
    <property type="entry name" value="TRANSCRIPTIONAL REGULATOR MRAZ"/>
    <property type="match status" value="1"/>
</dbReference>
<comment type="subunit">
    <text evidence="7">Forms oligomers.</text>
</comment>
<evidence type="ECO:0000256" key="4">
    <source>
        <dbReference type="ARBA" id="ARBA00023015"/>
    </source>
</evidence>
<keyword evidence="4 7" id="KW-0805">Transcription regulation</keyword>
<organism evidence="9 10">
    <name type="scientific">Zavarzinia compransoris</name>
    <dbReference type="NCBI Taxonomy" id="1264899"/>
    <lineage>
        <taxon>Bacteria</taxon>
        <taxon>Pseudomonadati</taxon>
        <taxon>Pseudomonadota</taxon>
        <taxon>Alphaproteobacteria</taxon>
        <taxon>Rhodospirillales</taxon>
        <taxon>Zavarziniaceae</taxon>
        <taxon>Zavarzinia</taxon>
    </lineage>
</organism>
<dbReference type="PROSITE" id="PS51740">
    <property type="entry name" value="SPOVT_ABRB"/>
    <property type="match status" value="2"/>
</dbReference>
<evidence type="ECO:0000256" key="5">
    <source>
        <dbReference type="ARBA" id="ARBA00023125"/>
    </source>
</evidence>
<evidence type="ECO:0000256" key="3">
    <source>
        <dbReference type="ARBA" id="ARBA00022737"/>
    </source>
</evidence>
<keyword evidence="6 7" id="KW-0804">Transcription</keyword>
<evidence type="ECO:0000256" key="1">
    <source>
        <dbReference type="ARBA" id="ARBA00013860"/>
    </source>
</evidence>
<dbReference type="Gene3D" id="3.40.1550.20">
    <property type="entry name" value="Transcriptional regulator MraZ domain"/>
    <property type="match status" value="1"/>
</dbReference>
<dbReference type="SUPFAM" id="SSF89447">
    <property type="entry name" value="AbrB/MazE/MraZ-like"/>
    <property type="match status" value="1"/>
</dbReference>
<dbReference type="InterPro" id="IPR037914">
    <property type="entry name" value="SpoVT-AbrB_sf"/>
</dbReference>
<dbReference type="HAMAP" id="MF_01008">
    <property type="entry name" value="MraZ"/>
    <property type="match status" value="1"/>
</dbReference>
<dbReference type="InterPro" id="IPR038619">
    <property type="entry name" value="MraZ_sf"/>
</dbReference>
<dbReference type="AlphaFoldDB" id="A0A317DTR3"/>
<proteinExistence type="inferred from homology"/>
<dbReference type="PANTHER" id="PTHR34701">
    <property type="entry name" value="TRANSCRIPTIONAL REGULATOR MRAZ"/>
    <property type="match status" value="1"/>
</dbReference>
<keyword evidence="2 7" id="KW-0963">Cytoplasm</keyword>